<accession>A0A285FZK2</accession>
<reference evidence="2 4" key="3">
    <citation type="submission" date="2019-03" db="EMBL/GenBank/DDBJ databases">
        <title>Subsurface microbial communities from deep shales in Ohio and West Virginia, USA.</title>
        <authorList>
            <person name="Wrighton K."/>
        </authorList>
    </citation>
    <scope>NUCLEOTIDE SEQUENCE [LARGE SCALE GENOMIC DNA]</scope>
    <source>
        <strain evidence="2 4">WG1_MB</strain>
    </source>
</reference>
<evidence type="ECO:0000313" key="4">
    <source>
        <dbReference type="Proteomes" id="UP000295404"/>
    </source>
</evidence>
<dbReference type="Proteomes" id="UP000217726">
    <property type="component" value="Unassembled WGS sequence"/>
</dbReference>
<reference evidence="3" key="1">
    <citation type="submission" date="2017-09" db="EMBL/GenBank/DDBJ databases">
        <authorList>
            <person name="Varghese N."/>
            <person name="Submissions S."/>
        </authorList>
    </citation>
    <scope>NUCLEOTIDE SEQUENCE [LARGE SCALE GENOMIC DNA]</scope>
    <source>
        <strain evidence="3">WG-1MB</strain>
    </source>
</reference>
<dbReference type="EMBL" id="SMMS01000001">
    <property type="protein sequence ID" value="TCL12532.1"/>
    <property type="molecule type" value="Genomic_DNA"/>
</dbReference>
<dbReference type="Proteomes" id="UP000295404">
    <property type="component" value="Unassembled WGS sequence"/>
</dbReference>
<name>A0A285FZK2_9EURY</name>
<gene>
    <name evidence="2" type="ORF">C7960_1795</name>
    <name evidence="1" type="ORF">SAMN06295989_10634</name>
</gene>
<reference evidence="1" key="2">
    <citation type="submission" date="2017-09" db="EMBL/GenBank/DDBJ databases">
        <authorList>
            <person name="Ehlers B."/>
            <person name="Leendertz F.H."/>
        </authorList>
    </citation>
    <scope>NUCLEOTIDE SEQUENCE [LARGE SCALE GENOMIC DNA]</scope>
    <source>
        <strain evidence="1">WG-1MB</strain>
    </source>
</reference>
<dbReference type="RefSeq" id="WP_165868990.1">
    <property type="nucleotide sequence ID" value="NZ_OBDR01000006.1"/>
</dbReference>
<sequence length="54" mass="6380">MNKPLEWFKKAIDSGEYEIDVITEMESCISEDGFDVNEFMDWTDKKINQELSDD</sequence>
<evidence type="ECO:0000313" key="1">
    <source>
        <dbReference type="EMBL" id="SNY16707.1"/>
    </source>
</evidence>
<dbReference type="EMBL" id="OBDR01000006">
    <property type="protein sequence ID" value="SNY16707.1"/>
    <property type="molecule type" value="Genomic_DNA"/>
</dbReference>
<dbReference type="AlphaFoldDB" id="A0A285FZK2"/>
<evidence type="ECO:0000313" key="2">
    <source>
        <dbReference type="EMBL" id="TCL12532.1"/>
    </source>
</evidence>
<protein>
    <submittedName>
        <fullName evidence="1">Uncharacterized protein</fullName>
    </submittedName>
</protein>
<evidence type="ECO:0000313" key="3">
    <source>
        <dbReference type="Proteomes" id="UP000217726"/>
    </source>
</evidence>
<keyword evidence="3" id="KW-1185">Reference proteome</keyword>
<organism evidence="1 3">
    <name type="scientific">Methanohalophilus euhalobius</name>
    <dbReference type="NCBI Taxonomy" id="51203"/>
    <lineage>
        <taxon>Archaea</taxon>
        <taxon>Methanobacteriati</taxon>
        <taxon>Methanobacteriota</taxon>
        <taxon>Stenosarchaea group</taxon>
        <taxon>Methanomicrobia</taxon>
        <taxon>Methanosarcinales</taxon>
        <taxon>Methanosarcinaceae</taxon>
        <taxon>Methanohalophilus</taxon>
    </lineage>
</organism>
<proteinExistence type="predicted"/>